<gene>
    <name evidence="1" type="ORF">HID58_034929</name>
</gene>
<keyword evidence="2" id="KW-1185">Reference proteome</keyword>
<proteinExistence type="predicted"/>
<name>A0ABQ8C3M2_BRANA</name>
<dbReference type="Proteomes" id="UP000824890">
    <property type="component" value="Unassembled WGS sequence"/>
</dbReference>
<reference evidence="1 2" key="1">
    <citation type="submission" date="2021-05" db="EMBL/GenBank/DDBJ databases">
        <title>Genome Assembly of Synthetic Allotetraploid Brassica napus Reveals Homoeologous Exchanges between Subgenomes.</title>
        <authorList>
            <person name="Davis J.T."/>
        </authorList>
    </citation>
    <scope>NUCLEOTIDE SEQUENCE [LARGE SCALE GENOMIC DNA]</scope>
    <source>
        <strain evidence="2">cv. Da-Ae</strain>
        <tissue evidence="1">Seedling</tissue>
    </source>
</reference>
<evidence type="ECO:0000313" key="2">
    <source>
        <dbReference type="Proteomes" id="UP000824890"/>
    </source>
</evidence>
<organism evidence="1 2">
    <name type="scientific">Brassica napus</name>
    <name type="common">Rape</name>
    <dbReference type="NCBI Taxonomy" id="3708"/>
    <lineage>
        <taxon>Eukaryota</taxon>
        <taxon>Viridiplantae</taxon>
        <taxon>Streptophyta</taxon>
        <taxon>Embryophyta</taxon>
        <taxon>Tracheophyta</taxon>
        <taxon>Spermatophyta</taxon>
        <taxon>Magnoliopsida</taxon>
        <taxon>eudicotyledons</taxon>
        <taxon>Gunneridae</taxon>
        <taxon>Pentapetalae</taxon>
        <taxon>rosids</taxon>
        <taxon>malvids</taxon>
        <taxon>Brassicales</taxon>
        <taxon>Brassicaceae</taxon>
        <taxon>Brassiceae</taxon>
        <taxon>Brassica</taxon>
    </lineage>
</organism>
<protein>
    <submittedName>
        <fullName evidence="1">Uncharacterized protein</fullName>
    </submittedName>
</protein>
<comment type="caution">
    <text evidence="1">The sequence shown here is derived from an EMBL/GenBank/DDBJ whole genome shotgun (WGS) entry which is preliminary data.</text>
</comment>
<accession>A0ABQ8C3M2</accession>
<sequence length="89" mass="9935">MSVPSPEHFFLHGLWSSPLRLHSPVNDCLVGALMPRLSIIGSLSFTDATLAFEKRRFSQFLLRRLLVTESGGLQSSALPSWNSMSFGLW</sequence>
<evidence type="ECO:0000313" key="1">
    <source>
        <dbReference type="EMBL" id="KAH0911608.1"/>
    </source>
</evidence>
<dbReference type="EMBL" id="JAGKQM010000009">
    <property type="protein sequence ID" value="KAH0911608.1"/>
    <property type="molecule type" value="Genomic_DNA"/>
</dbReference>